<dbReference type="EMBL" id="AP026974">
    <property type="protein sequence ID" value="BDT78393.1"/>
    <property type="molecule type" value="Genomic_DNA"/>
</dbReference>
<gene>
    <name evidence="1" type="ORF">PKF032_02810</name>
</gene>
<dbReference type="PANTHER" id="PTHR40455">
    <property type="entry name" value="ANTITOXIN HIGA"/>
    <property type="match status" value="1"/>
</dbReference>
<name>A0ABN6TP50_9BURK</name>
<keyword evidence="2" id="KW-1185">Reference proteome</keyword>
<dbReference type="PANTHER" id="PTHR40455:SF1">
    <property type="entry name" value="ANTITOXIN HIGA"/>
    <property type="match status" value="1"/>
</dbReference>
<sequence>MKELKPIRNKLEYKDALAQASYYFDHEPKPGTKDGDRFEILLMLIEAYESKRYAISPPDPIEAIKFRMEQSGLSPKDLQPMIGGLNRVYEILNRKRPLTLKMIWRLHSMLGIPADSLIQQDDELRAA</sequence>
<accession>A0ABN6TP50</accession>
<reference evidence="1 2" key="1">
    <citation type="submission" date="2022-11" db="EMBL/GenBank/DDBJ databases">
        <title>Complete Genome Sequences of three Polynucleobacter sp. Subcluster PnecC Strains KF022, KF023, and KF032 Isolated from a Shallow Eutrophic Lake in Japan.</title>
        <authorList>
            <person name="Ogata Y."/>
            <person name="Watanabe K."/>
            <person name="Takemine S."/>
            <person name="Shindo C."/>
            <person name="Kurokawa R."/>
            <person name="Suda W."/>
        </authorList>
    </citation>
    <scope>NUCLEOTIDE SEQUENCE [LARGE SCALE GENOMIC DNA]</scope>
    <source>
        <strain evidence="1 2">KF032</strain>
    </source>
</reference>
<dbReference type="InterPro" id="IPR010982">
    <property type="entry name" value="Lambda_DNA-bd_dom_sf"/>
</dbReference>
<evidence type="ECO:0008006" key="3">
    <source>
        <dbReference type="Google" id="ProtNLM"/>
    </source>
</evidence>
<organism evidence="1 2">
    <name type="scientific">Polynucleobacter yangtzensis</name>
    <dbReference type="NCBI Taxonomy" id="1743159"/>
    <lineage>
        <taxon>Bacteria</taxon>
        <taxon>Pseudomonadati</taxon>
        <taxon>Pseudomonadota</taxon>
        <taxon>Betaproteobacteria</taxon>
        <taxon>Burkholderiales</taxon>
        <taxon>Burkholderiaceae</taxon>
        <taxon>Polynucleobacter</taxon>
    </lineage>
</organism>
<evidence type="ECO:0000313" key="1">
    <source>
        <dbReference type="EMBL" id="BDT78393.1"/>
    </source>
</evidence>
<dbReference type="RefSeq" id="WP_281745554.1">
    <property type="nucleotide sequence ID" value="NZ_AP026974.1"/>
</dbReference>
<dbReference type="InterPro" id="IPR039060">
    <property type="entry name" value="Antitox_HigA"/>
</dbReference>
<dbReference type="Proteomes" id="UP001211204">
    <property type="component" value="Chromosome"/>
</dbReference>
<dbReference type="SUPFAM" id="SSF47413">
    <property type="entry name" value="lambda repressor-like DNA-binding domains"/>
    <property type="match status" value="1"/>
</dbReference>
<protein>
    <recommendedName>
        <fullName evidence="3">Transcriptional regulator</fullName>
    </recommendedName>
</protein>
<evidence type="ECO:0000313" key="2">
    <source>
        <dbReference type="Proteomes" id="UP001211204"/>
    </source>
</evidence>
<dbReference type="Gene3D" id="1.10.260.40">
    <property type="entry name" value="lambda repressor-like DNA-binding domains"/>
    <property type="match status" value="1"/>
</dbReference>
<proteinExistence type="predicted"/>